<dbReference type="InterPro" id="IPR012337">
    <property type="entry name" value="RNaseH-like_sf"/>
</dbReference>
<name>A0AAV0XGD1_9HEMI</name>
<proteinExistence type="predicted"/>
<protein>
    <recommendedName>
        <fullName evidence="3">Zinc finger MYM-type protein 1-like</fullName>
    </recommendedName>
</protein>
<dbReference type="EMBL" id="CARXXK010000004">
    <property type="protein sequence ID" value="CAI6367132.1"/>
    <property type="molecule type" value="Genomic_DNA"/>
</dbReference>
<evidence type="ECO:0000313" key="1">
    <source>
        <dbReference type="EMBL" id="CAI6367132.1"/>
    </source>
</evidence>
<evidence type="ECO:0000313" key="2">
    <source>
        <dbReference type="Proteomes" id="UP001160148"/>
    </source>
</evidence>
<keyword evidence="2" id="KW-1185">Reference proteome</keyword>
<gene>
    <name evidence="1" type="ORF">MEUPH1_LOCUS21637</name>
</gene>
<dbReference type="SUPFAM" id="SSF53098">
    <property type="entry name" value="Ribonuclease H-like"/>
    <property type="match status" value="1"/>
</dbReference>
<dbReference type="Proteomes" id="UP001160148">
    <property type="component" value="Unassembled WGS sequence"/>
</dbReference>
<dbReference type="PANTHER" id="PTHR45749">
    <property type="match status" value="1"/>
</dbReference>
<comment type="caution">
    <text evidence="1">The sequence shown here is derived from an EMBL/GenBank/DDBJ whole genome shotgun (WGS) entry which is preliminary data.</text>
</comment>
<sequence>MSGAKSGVQKRISDVVPSSLYVHCTAHNLNLVIADVAKSSLKISTFFDIVQNIYLFFNQSAPRWASLAFGNDIANQIQKKVLKKVCNSRWEARHSSVYALKENFINVLKSLTNISLTSKKSDELNRAKSLFKKMQSFGFVLLIIIWENVLKPLSVVSKMLQCSQISIHQASEFLQIGINSIKIMRHNYEELVESAKNMCLKWGIQFQNENKRKIYSKKLFGEVDGDRRLQDIIEEKFYVSVFLPLVDTALFQLEYRFKGLKIVSNTFNFLLPPNIIKLNEAEIVKSCYDFIQFYKTDVTSDLTSQVLSLKEFIKNTDMKTIKELCLYLIENDLSSLYSEVVTSCIIFLSLPKLISQDQLTNISILNIERARTEELDVEKLILDFANQKSRKKIFFK</sequence>
<evidence type="ECO:0008006" key="3">
    <source>
        <dbReference type="Google" id="ProtNLM"/>
    </source>
</evidence>
<dbReference type="AlphaFoldDB" id="A0AAV0XGD1"/>
<organism evidence="1 2">
    <name type="scientific">Macrosiphum euphorbiae</name>
    <name type="common">potato aphid</name>
    <dbReference type="NCBI Taxonomy" id="13131"/>
    <lineage>
        <taxon>Eukaryota</taxon>
        <taxon>Metazoa</taxon>
        <taxon>Ecdysozoa</taxon>
        <taxon>Arthropoda</taxon>
        <taxon>Hexapoda</taxon>
        <taxon>Insecta</taxon>
        <taxon>Pterygota</taxon>
        <taxon>Neoptera</taxon>
        <taxon>Paraneoptera</taxon>
        <taxon>Hemiptera</taxon>
        <taxon>Sternorrhyncha</taxon>
        <taxon>Aphidomorpha</taxon>
        <taxon>Aphidoidea</taxon>
        <taxon>Aphididae</taxon>
        <taxon>Macrosiphini</taxon>
        <taxon>Macrosiphum</taxon>
    </lineage>
</organism>
<accession>A0AAV0XGD1</accession>
<dbReference type="PANTHER" id="PTHR45749:SF21">
    <property type="entry name" value="DUF4371 DOMAIN-CONTAINING PROTEIN"/>
    <property type="match status" value="1"/>
</dbReference>
<reference evidence="1 2" key="1">
    <citation type="submission" date="2023-01" db="EMBL/GenBank/DDBJ databases">
        <authorList>
            <person name="Whitehead M."/>
        </authorList>
    </citation>
    <scope>NUCLEOTIDE SEQUENCE [LARGE SCALE GENOMIC DNA]</scope>
</reference>